<evidence type="ECO:0000256" key="4">
    <source>
        <dbReference type="ARBA" id="ARBA00022777"/>
    </source>
</evidence>
<evidence type="ECO:0000313" key="9">
    <source>
        <dbReference type="Proteomes" id="UP001551695"/>
    </source>
</evidence>
<evidence type="ECO:0000256" key="1">
    <source>
        <dbReference type="ARBA" id="ARBA00010688"/>
    </source>
</evidence>
<sequence>MSNSEQNVAHRILTVTLNPTVDTCMEVPRLSSDGKNRATLRSVQGGGGGINVARCLRRLGGSATAWHTSGREVGAKLNRLLDAEGLDHRSTEIGSDTREAVVVAEQWTGHSYHIVPPGPVLTDDEEKQCMDAIVAAARDVSYLIITGSATHGLRDDFCAEIVRRTGTNGTKVILDIAAGQLLKALQEDIFMVRLDRHEAAELIGRRIEDFGDARAANDYLLANDAVHNALTTVGALGAVYSDRTAHYEISAPIWPHPPRSDVCAGDSLVASVAFQLSRGHTCLHACEFGVAAAAATVRLPGTEVFESSTVETLRSEVITRQVTRS</sequence>
<dbReference type="EMBL" id="JBFAKC010000004">
    <property type="protein sequence ID" value="MEV0708254.1"/>
    <property type="molecule type" value="Genomic_DNA"/>
</dbReference>
<reference evidence="8 9" key="1">
    <citation type="submission" date="2024-06" db="EMBL/GenBank/DDBJ databases">
        <title>The Natural Products Discovery Center: Release of the First 8490 Sequenced Strains for Exploring Actinobacteria Biosynthetic Diversity.</title>
        <authorList>
            <person name="Kalkreuter E."/>
            <person name="Kautsar S.A."/>
            <person name="Yang D."/>
            <person name="Bader C.D."/>
            <person name="Teijaro C.N."/>
            <person name="Fluegel L."/>
            <person name="Davis C.M."/>
            <person name="Simpson J.R."/>
            <person name="Lauterbach L."/>
            <person name="Steele A.D."/>
            <person name="Gui C."/>
            <person name="Meng S."/>
            <person name="Li G."/>
            <person name="Viehrig K."/>
            <person name="Ye F."/>
            <person name="Su P."/>
            <person name="Kiefer A.F."/>
            <person name="Nichols A."/>
            <person name="Cepeda A.J."/>
            <person name="Yan W."/>
            <person name="Fan B."/>
            <person name="Jiang Y."/>
            <person name="Adhikari A."/>
            <person name="Zheng C.-J."/>
            <person name="Schuster L."/>
            <person name="Cowan T.M."/>
            <person name="Smanski M.J."/>
            <person name="Chevrette M.G."/>
            <person name="De Carvalho L.P.S."/>
            <person name="Shen B."/>
        </authorList>
    </citation>
    <scope>NUCLEOTIDE SEQUENCE [LARGE SCALE GENOMIC DNA]</scope>
    <source>
        <strain evidence="8 9">NPDC050403</strain>
    </source>
</reference>
<gene>
    <name evidence="8" type="ORF">AB0I48_11865</name>
</gene>
<evidence type="ECO:0000256" key="2">
    <source>
        <dbReference type="ARBA" id="ARBA00022679"/>
    </source>
</evidence>
<dbReference type="GO" id="GO:0016301">
    <property type="term" value="F:kinase activity"/>
    <property type="evidence" value="ECO:0007669"/>
    <property type="project" value="UniProtKB-KW"/>
</dbReference>
<dbReference type="Pfam" id="PF00294">
    <property type="entry name" value="PfkB"/>
    <property type="match status" value="1"/>
</dbReference>
<evidence type="ECO:0000256" key="5">
    <source>
        <dbReference type="ARBA" id="ARBA00022840"/>
    </source>
</evidence>
<feature type="domain" description="Carbohydrate kinase PfkB" evidence="7">
    <location>
        <begin position="17"/>
        <end position="303"/>
    </location>
</feature>
<dbReference type="InterPro" id="IPR029056">
    <property type="entry name" value="Ribokinase-like"/>
</dbReference>
<dbReference type="InterPro" id="IPR002173">
    <property type="entry name" value="Carboh/pur_kinase_PfkB_CS"/>
</dbReference>
<name>A0ABV3FS74_9NOCA</name>
<keyword evidence="9" id="KW-1185">Reference proteome</keyword>
<comment type="similarity">
    <text evidence="1">Belongs to the carbohydrate kinase PfkB family.</text>
</comment>
<dbReference type="Proteomes" id="UP001551695">
    <property type="component" value="Unassembled WGS sequence"/>
</dbReference>
<dbReference type="PIRSF" id="PIRSF000535">
    <property type="entry name" value="1PFK/6PFK/LacC"/>
    <property type="match status" value="1"/>
</dbReference>
<protein>
    <submittedName>
        <fullName evidence="8">PfkB family carbohydrate kinase</fullName>
    </submittedName>
</protein>
<proteinExistence type="inferred from homology"/>
<evidence type="ECO:0000256" key="6">
    <source>
        <dbReference type="PIRNR" id="PIRNR000535"/>
    </source>
</evidence>
<dbReference type="InterPro" id="IPR017583">
    <property type="entry name" value="Tagatose/fructose_Pkinase"/>
</dbReference>
<dbReference type="RefSeq" id="WP_357782749.1">
    <property type="nucleotide sequence ID" value="NZ_JBFAKC010000004.1"/>
</dbReference>
<evidence type="ECO:0000313" key="8">
    <source>
        <dbReference type="EMBL" id="MEV0708254.1"/>
    </source>
</evidence>
<evidence type="ECO:0000256" key="3">
    <source>
        <dbReference type="ARBA" id="ARBA00022741"/>
    </source>
</evidence>
<dbReference type="InterPro" id="IPR011611">
    <property type="entry name" value="PfkB_dom"/>
</dbReference>
<comment type="caution">
    <text evidence="8">The sequence shown here is derived from an EMBL/GenBank/DDBJ whole genome shotgun (WGS) entry which is preliminary data.</text>
</comment>
<evidence type="ECO:0000259" key="7">
    <source>
        <dbReference type="Pfam" id="PF00294"/>
    </source>
</evidence>
<accession>A0ABV3FS74</accession>
<organism evidence="8 9">
    <name type="scientific">Nocardia aurea</name>
    <dbReference type="NCBI Taxonomy" id="2144174"/>
    <lineage>
        <taxon>Bacteria</taxon>
        <taxon>Bacillati</taxon>
        <taxon>Actinomycetota</taxon>
        <taxon>Actinomycetes</taxon>
        <taxon>Mycobacteriales</taxon>
        <taxon>Nocardiaceae</taxon>
        <taxon>Nocardia</taxon>
    </lineage>
</organism>
<dbReference type="SUPFAM" id="SSF53613">
    <property type="entry name" value="Ribokinase-like"/>
    <property type="match status" value="1"/>
</dbReference>
<dbReference type="PANTHER" id="PTHR46566">
    <property type="entry name" value="1-PHOSPHOFRUCTOKINASE-RELATED"/>
    <property type="match status" value="1"/>
</dbReference>
<dbReference type="PANTHER" id="PTHR46566:SF2">
    <property type="entry name" value="ATP-DEPENDENT 6-PHOSPHOFRUCTOKINASE ISOZYME 2"/>
    <property type="match status" value="1"/>
</dbReference>
<keyword evidence="2 6" id="KW-0808">Transferase</keyword>
<keyword evidence="5" id="KW-0067">ATP-binding</keyword>
<keyword evidence="4 8" id="KW-0418">Kinase</keyword>
<dbReference type="PROSITE" id="PS00583">
    <property type="entry name" value="PFKB_KINASES_1"/>
    <property type="match status" value="1"/>
</dbReference>
<keyword evidence="3" id="KW-0547">Nucleotide-binding</keyword>
<dbReference type="Gene3D" id="3.40.1190.20">
    <property type="match status" value="1"/>
</dbReference>